<dbReference type="CDD" id="cd04730">
    <property type="entry name" value="NPD_like"/>
    <property type="match status" value="1"/>
</dbReference>
<evidence type="ECO:0000256" key="6">
    <source>
        <dbReference type="ARBA" id="ARBA00023002"/>
    </source>
</evidence>
<evidence type="ECO:0000313" key="10">
    <source>
        <dbReference type="Proteomes" id="UP001595772"/>
    </source>
</evidence>
<dbReference type="PANTHER" id="PTHR42747">
    <property type="entry name" value="NITRONATE MONOOXYGENASE-RELATED"/>
    <property type="match status" value="1"/>
</dbReference>
<keyword evidence="7" id="KW-0503">Monooxygenase</keyword>
<protein>
    <recommendedName>
        <fullName evidence="3">Probable nitronate monooxygenase</fullName>
    </recommendedName>
</protein>
<comment type="caution">
    <text evidence="9">The sequence shown here is derived from an EMBL/GenBank/DDBJ whole genome shotgun (WGS) entry which is preliminary data.</text>
</comment>
<evidence type="ECO:0000256" key="7">
    <source>
        <dbReference type="ARBA" id="ARBA00023033"/>
    </source>
</evidence>
<evidence type="ECO:0000313" key="9">
    <source>
        <dbReference type="EMBL" id="MFC4024045.1"/>
    </source>
</evidence>
<comment type="similarity">
    <text evidence="2">Belongs to the nitronate monooxygenase family. NMO class I subfamily.</text>
</comment>
<name>A0ABV8GWH9_9BACI</name>
<evidence type="ECO:0000256" key="8">
    <source>
        <dbReference type="SAM" id="Coils"/>
    </source>
</evidence>
<evidence type="ECO:0000256" key="5">
    <source>
        <dbReference type="ARBA" id="ARBA00022643"/>
    </source>
</evidence>
<dbReference type="Proteomes" id="UP001595772">
    <property type="component" value="Unassembled WGS sequence"/>
</dbReference>
<dbReference type="SUPFAM" id="SSF51412">
    <property type="entry name" value="Inosine monophosphate dehydrogenase (IMPDH)"/>
    <property type="match status" value="1"/>
</dbReference>
<dbReference type="RefSeq" id="WP_379496536.1">
    <property type="nucleotide sequence ID" value="NZ_JBHSAO010000006.1"/>
</dbReference>
<keyword evidence="10" id="KW-1185">Reference proteome</keyword>
<accession>A0ABV8GWH9</accession>
<evidence type="ECO:0000256" key="1">
    <source>
        <dbReference type="ARBA" id="ARBA00003535"/>
    </source>
</evidence>
<feature type="coiled-coil region" evidence="8">
    <location>
        <begin position="297"/>
        <end position="324"/>
    </location>
</feature>
<organism evidence="9 10">
    <name type="scientific">Oceanobacillus longus</name>
    <dbReference type="NCBI Taxonomy" id="930120"/>
    <lineage>
        <taxon>Bacteria</taxon>
        <taxon>Bacillati</taxon>
        <taxon>Bacillota</taxon>
        <taxon>Bacilli</taxon>
        <taxon>Bacillales</taxon>
        <taxon>Bacillaceae</taxon>
        <taxon>Oceanobacillus</taxon>
    </lineage>
</organism>
<comment type="function">
    <text evidence="1">Nitronate monooxygenase that uses molecular oxygen to catalyze the oxidative denitrification of alkyl nitronates. Acts on propionate 3-nitronate (P3N), the presumed physiological substrate. Probably functions in the detoxification of P3N, a metabolic poison produced by plants and fungi as a defense mechanism.</text>
</comment>
<keyword evidence="5" id="KW-0288">FMN</keyword>
<reference evidence="10" key="1">
    <citation type="journal article" date="2019" name="Int. J. Syst. Evol. Microbiol.">
        <title>The Global Catalogue of Microorganisms (GCM) 10K type strain sequencing project: providing services to taxonomists for standard genome sequencing and annotation.</title>
        <authorList>
            <consortium name="The Broad Institute Genomics Platform"/>
            <consortium name="The Broad Institute Genome Sequencing Center for Infectious Disease"/>
            <person name="Wu L."/>
            <person name="Ma J."/>
        </authorList>
    </citation>
    <scope>NUCLEOTIDE SEQUENCE [LARGE SCALE GENOMIC DNA]</scope>
    <source>
        <strain evidence="10">IBRC-M 10703</strain>
    </source>
</reference>
<keyword evidence="6 9" id="KW-0560">Oxidoreductase</keyword>
<dbReference type="Gene3D" id="3.20.20.70">
    <property type="entry name" value="Aldolase class I"/>
    <property type="match status" value="1"/>
</dbReference>
<dbReference type="Pfam" id="PF03060">
    <property type="entry name" value="NMO"/>
    <property type="match status" value="1"/>
</dbReference>
<dbReference type="GO" id="GO:0016491">
    <property type="term" value="F:oxidoreductase activity"/>
    <property type="evidence" value="ECO:0007669"/>
    <property type="project" value="UniProtKB-KW"/>
</dbReference>
<gene>
    <name evidence="9" type="ORF">ACFOUV_09585</name>
</gene>
<proteinExistence type="inferred from homology"/>
<dbReference type="InterPro" id="IPR013785">
    <property type="entry name" value="Aldolase_TIM"/>
</dbReference>
<keyword evidence="4" id="KW-0285">Flavoprotein</keyword>
<evidence type="ECO:0000256" key="3">
    <source>
        <dbReference type="ARBA" id="ARBA00013457"/>
    </source>
</evidence>
<dbReference type="PANTHER" id="PTHR42747:SF4">
    <property type="entry name" value="BLR1330 PROTEIN"/>
    <property type="match status" value="1"/>
</dbReference>
<keyword evidence="8" id="KW-0175">Coiled coil</keyword>
<dbReference type="InterPro" id="IPR004136">
    <property type="entry name" value="NMO"/>
</dbReference>
<sequence length="328" mass="36222">MRKEAIERIKNAVDLPVIVAPMFLINSPQMVINSCASGVIGTFPVLNARTDEILEDWMIEITSELDKLAIENPGKKIAPWGVNFIVHRSNKRYVEDLELIKKYQPPVVITSLGDPGPVVEIVREYGGIVFSDVIDVKFAKKAIEKGADGLVLVANGAGGHAGTYNPISFVHEVREFFDGPIALSGGMSMGEDILISEIMGADYAYMGTRFIPTEESMAQDEYKEMVLESSIEDIIYTDAFSGINANYLIPSITKEGLDPANLKKKDEIDFSGLRNEEVKAWKHIWGAGQGTAPINKIQTVTEVVEELKRDYNNAIQQVSEKALKTVQK</sequence>
<evidence type="ECO:0000256" key="2">
    <source>
        <dbReference type="ARBA" id="ARBA00009881"/>
    </source>
</evidence>
<dbReference type="EMBL" id="JBHSAO010000006">
    <property type="protein sequence ID" value="MFC4024045.1"/>
    <property type="molecule type" value="Genomic_DNA"/>
</dbReference>
<evidence type="ECO:0000256" key="4">
    <source>
        <dbReference type="ARBA" id="ARBA00022630"/>
    </source>
</evidence>